<name>A0A1V6RBP9_9EURO</name>
<dbReference type="SUPFAM" id="SSF144083">
    <property type="entry name" value="Magnesium transport protein CorA, transmembrane region"/>
    <property type="match status" value="1"/>
</dbReference>
<keyword evidence="5 10" id="KW-0460">Magnesium</keyword>
<dbReference type="AlphaFoldDB" id="A0A1V6RBP9"/>
<evidence type="ECO:0000313" key="11">
    <source>
        <dbReference type="EMBL" id="OQD98974.1"/>
    </source>
</evidence>
<evidence type="ECO:0000256" key="4">
    <source>
        <dbReference type="ARBA" id="ARBA00022692"/>
    </source>
</evidence>
<evidence type="ECO:0000256" key="9">
    <source>
        <dbReference type="ARBA" id="ARBA00023136"/>
    </source>
</evidence>
<proteinExistence type="inferred from homology"/>
<keyword evidence="10" id="KW-0496">Mitochondrion</keyword>
<keyword evidence="7 10" id="KW-1133">Transmembrane helix</keyword>
<dbReference type="EMBL" id="MDYP01000067">
    <property type="protein sequence ID" value="OQD98974.1"/>
    <property type="molecule type" value="Genomic_DNA"/>
</dbReference>
<sequence length="424" mass="48132">MRSMMHRQAITTLSYLFPTEGLLRCRNTPHGKFRRLSGTLRIQQPKIKNIPSCSRRGIITLPNKSHHVIWESEMKKEASFDQKVFDLSRALAQSRVNDATELRCMVLDVDGSIKESETQGTKDDLAKQWGLDGRDLRNVDLVSEGIPNLLVRPSVIFISMFTLRLLVRTDGVLLFLLPIEDCHVKVQDVFMTDLRSRLQPCPGSGLLTKLPFELRVVDAALASVVATLEAEHVLIRRAVEESLHDSTMEDVVHSVLRGLQDNRKRLMAIEQRARQFRSALQEVLEDDEDMAMMFLSDRQAGRPHEVEDHLEVEYLLEAYYKNTDAIAESATALLGDLERTTETIQSILDVRRNQILIFEAQLEICMLGFAVSTFVAGLFGMNVANFFEESTSAFVILVGACVMGTVTISKYGLWKLDRFRKLRF</sequence>
<dbReference type="GO" id="GO:0005743">
    <property type="term" value="C:mitochondrial inner membrane"/>
    <property type="evidence" value="ECO:0007669"/>
    <property type="project" value="UniProtKB-SubCell"/>
</dbReference>
<evidence type="ECO:0000256" key="8">
    <source>
        <dbReference type="ARBA" id="ARBA00023065"/>
    </source>
</evidence>
<dbReference type="GO" id="GO:0045016">
    <property type="term" value="P:mitochondrial magnesium ion transmembrane transport"/>
    <property type="evidence" value="ECO:0007669"/>
    <property type="project" value="TreeGrafter"/>
</dbReference>
<dbReference type="PANTHER" id="PTHR13890">
    <property type="entry name" value="RNA SPLICING PROTEIN MRS2, MITOCHONDRIAL"/>
    <property type="match status" value="1"/>
</dbReference>
<evidence type="ECO:0000256" key="6">
    <source>
        <dbReference type="ARBA" id="ARBA00022946"/>
    </source>
</evidence>
<evidence type="ECO:0000256" key="5">
    <source>
        <dbReference type="ARBA" id="ARBA00022842"/>
    </source>
</evidence>
<dbReference type="PANTHER" id="PTHR13890:SF0">
    <property type="entry name" value="MAGNESIUM TRANSPORTER MRS2 HOMOLOG, MITOCHONDRIAL"/>
    <property type="match status" value="1"/>
</dbReference>
<evidence type="ECO:0000256" key="7">
    <source>
        <dbReference type="ARBA" id="ARBA00022989"/>
    </source>
</evidence>
<keyword evidence="12" id="KW-1185">Reference proteome</keyword>
<keyword evidence="10" id="KW-0999">Mitochondrion inner membrane</keyword>
<feature type="transmembrane region" description="Helical" evidence="10">
    <location>
        <begin position="393"/>
        <end position="413"/>
    </location>
</feature>
<dbReference type="Gene3D" id="1.20.58.340">
    <property type="entry name" value="Magnesium transport protein CorA, transmembrane region"/>
    <property type="match status" value="1"/>
</dbReference>
<protein>
    <recommendedName>
        <fullName evidence="10">Magnesium transporter</fullName>
    </recommendedName>
</protein>
<reference evidence="12" key="1">
    <citation type="journal article" date="2017" name="Nat. Microbiol.">
        <title>Global analysis of biosynthetic gene clusters reveals vast potential of secondary metabolite production in Penicillium species.</title>
        <authorList>
            <person name="Nielsen J.C."/>
            <person name="Grijseels S."/>
            <person name="Prigent S."/>
            <person name="Ji B."/>
            <person name="Dainat J."/>
            <person name="Nielsen K.F."/>
            <person name="Frisvad J.C."/>
            <person name="Workman M."/>
            <person name="Nielsen J."/>
        </authorList>
    </citation>
    <scope>NUCLEOTIDE SEQUENCE [LARGE SCALE GENOMIC DNA]</scope>
    <source>
        <strain evidence="12">IBT 29486</strain>
    </source>
</reference>
<comment type="caution">
    <text evidence="11">The sequence shown here is derived from an EMBL/GenBank/DDBJ whole genome shotgun (WGS) entry which is preliminary data.</text>
</comment>
<dbReference type="Proteomes" id="UP000191518">
    <property type="component" value="Unassembled WGS sequence"/>
</dbReference>
<comment type="similarity">
    <text evidence="2 10">Belongs to the CorA metal ion transporter (MIT) (TC 1.A.35) family.</text>
</comment>
<keyword evidence="9 10" id="KW-0472">Membrane</keyword>
<keyword evidence="4 10" id="KW-0812">Transmembrane</keyword>
<gene>
    <name evidence="11" type="ORF">PENVUL_c067G06393</name>
</gene>
<dbReference type="GO" id="GO:0015095">
    <property type="term" value="F:magnesium ion transmembrane transporter activity"/>
    <property type="evidence" value="ECO:0007669"/>
    <property type="project" value="TreeGrafter"/>
</dbReference>
<dbReference type="InterPro" id="IPR045863">
    <property type="entry name" value="CorA_TM1_TM2"/>
</dbReference>
<keyword evidence="3 10" id="KW-0813">Transport</keyword>
<dbReference type="InterPro" id="IPR039204">
    <property type="entry name" value="MRS2-like"/>
</dbReference>
<dbReference type="CDD" id="cd12823">
    <property type="entry name" value="Mrs2_Mfm1p-like"/>
    <property type="match status" value="1"/>
</dbReference>
<dbReference type="Gene3D" id="2.40.128.330">
    <property type="match status" value="1"/>
</dbReference>
<organism evidence="11 12">
    <name type="scientific">Penicillium vulpinum</name>
    <dbReference type="NCBI Taxonomy" id="29845"/>
    <lineage>
        <taxon>Eukaryota</taxon>
        <taxon>Fungi</taxon>
        <taxon>Dikarya</taxon>
        <taxon>Ascomycota</taxon>
        <taxon>Pezizomycotina</taxon>
        <taxon>Eurotiomycetes</taxon>
        <taxon>Eurotiomycetidae</taxon>
        <taxon>Eurotiales</taxon>
        <taxon>Aspergillaceae</taxon>
        <taxon>Penicillium</taxon>
    </lineage>
</organism>
<evidence type="ECO:0000256" key="1">
    <source>
        <dbReference type="ARBA" id="ARBA00004141"/>
    </source>
</evidence>
<comment type="subcellular location">
    <subcellularLocation>
        <location evidence="1">Membrane</location>
        <topology evidence="1">Multi-pass membrane protein</topology>
    </subcellularLocation>
    <subcellularLocation>
        <location evidence="10">Mitochondrion inner membrane</location>
        <topology evidence="10">Multi-pass membrane protein</topology>
    </subcellularLocation>
</comment>
<evidence type="ECO:0000313" key="12">
    <source>
        <dbReference type="Proteomes" id="UP000191518"/>
    </source>
</evidence>
<keyword evidence="6" id="KW-0809">Transit peptide</keyword>
<evidence type="ECO:0000256" key="10">
    <source>
        <dbReference type="RuleBase" id="RU366042"/>
    </source>
</evidence>
<keyword evidence="8 10" id="KW-0406">Ion transport</keyword>
<feature type="transmembrane region" description="Helical" evidence="10">
    <location>
        <begin position="364"/>
        <end position="387"/>
    </location>
</feature>
<dbReference type="Pfam" id="PF22099">
    <property type="entry name" value="MRS2-like"/>
    <property type="match status" value="1"/>
</dbReference>
<evidence type="ECO:0000256" key="2">
    <source>
        <dbReference type="ARBA" id="ARBA00009765"/>
    </source>
</evidence>
<evidence type="ECO:0000256" key="3">
    <source>
        <dbReference type="ARBA" id="ARBA00022448"/>
    </source>
</evidence>
<accession>A0A1V6RBP9</accession>